<dbReference type="EMBL" id="JACDTQ010001533">
    <property type="protein sequence ID" value="KAF5922117.1"/>
    <property type="molecule type" value="Genomic_DNA"/>
</dbReference>
<accession>A0A7J7F2C4</accession>
<comment type="function">
    <text evidence="1">Putative odorant or sperm cell receptor.</text>
</comment>
<feature type="transmembrane region" description="Helical" evidence="12">
    <location>
        <begin position="357"/>
        <end position="379"/>
    </location>
</feature>
<keyword evidence="3" id="KW-0716">Sensory transduction</keyword>
<feature type="domain" description="G-protein coupled receptors family 1 profile" evidence="13">
    <location>
        <begin position="375"/>
        <end position="602"/>
    </location>
</feature>
<dbReference type="GO" id="GO:0005886">
    <property type="term" value="C:plasma membrane"/>
    <property type="evidence" value="ECO:0007669"/>
    <property type="project" value="TreeGrafter"/>
</dbReference>
<dbReference type="Gene3D" id="1.20.1070.10">
    <property type="entry name" value="Rhodopsin 7-helix transmembrane proteins"/>
    <property type="match status" value="2"/>
</dbReference>
<feature type="transmembrane region" description="Helical" evidence="12">
    <location>
        <begin position="314"/>
        <end position="337"/>
    </location>
</feature>
<evidence type="ECO:0000256" key="12">
    <source>
        <dbReference type="SAM" id="Phobius"/>
    </source>
</evidence>
<dbReference type="PROSITE" id="PS00237">
    <property type="entry name" value="G_PROTEIN_RECEP_F1_1"/>
    <property type="match status" value="1"/>
</dbReference>
<name>A0A7J7F2C4_DICBM</name>
<evidence type="ECO:0000313" key="14">
    <source>
        <dbReference type="EMBL" id="KAF5922117.1"/>
    </source>
</evidence>
<evidence type="ECO:0000256" key="6">
    <source>
        <dbReference type="ARBA" id="ARBA00022989"/>
    </source>
</evidence>
<evidence type="ECO:0000256" key="11">
    <source>
        <dbReference type="RuleBase" id="RU000688"/>
    </source>
</evidence>
<dbReference type="Pfam" id="PF13853">
    <property type="entry name" value="7tm_4"/>
    <property type="match status" value="2"/>
</dbReference>
<evidence type="ECO:0000259" key="13">
    <source>
        <dbReference type="PROSITE" id="PS50262"/>
    </source>
</evidence>
<dbReference type="PRINTS" id="PR00237">
    <property type="entry name" value="GPCRRHODOPSN"/>
</dbReference>
<dbReference type="PANTHER" id="PTHR26450">
    <property type="entry name" value="OLFACTORY RECEPTOR 56B1-RELATED"/>
    <property type="match status" value="1"/>
</dbReference>
<dbReference type="Proteomes" id="UP000551758">
    <property type="component" value="Unassembled WGS sequence"/>
</dbReference>
<dbReference type="AlphaFoldDB" id="A0A7J7F2C4"/>
<evidence type="ECO:0000256" key="10">
    <source>
        <dbReference type="ARBA" id="ARBA00023224"/>
    </source>
</evidence>
<keyword evidence="9 11" id="KW-0675">Receptor</keyword>
<feature type="domain" description="G-protein coupled receptors family 1 profile" evidence="13">
    <location>
        <begin position="43"/>
        <end position="294"/>
    </location>
</feature>
<organism evidence="14 15">
    <name type="scientific">Diceros bicornis minor</name>
    <name type="common">South-central black rhinoceros</name>
    <dbReference type="NCBI Taxonomy" id="77932"/>
    <lineage>
        <taxon>Eukaryota</taxon>
        <taxon>Metazoa</taxon>
        <taxon>Chordata</taxon>
        <taxon>Craniata</taxon>
        <taxon>Vertebrata</taxon>
        <taxon>Euteleostomi</taxon>
        <taxon>Mammalia</taxon>
        <taxon>Eutheria</taxon>
        <taxon>Laurasiatheria</taxon>
        <taxon>Perissodactyla</taxon>
        <taxon>Rhinocerotidae</taxon>
        <taxon>Diceros</taxon>
    </lineage>
</organism>
<dbReference type="SUPFAM" id="SSF81321">
    <property type="entry name" value="Family A G protein-coupled receptor-like"/>
    <property type="match status" value="2"/>
</dbReference>
<dbReference type="PANTHER" id="PTHR26450:SF25">
    <property type="entry name" value="OLFACTORY RECEPTOR"/>
    <property type="match status" value="1"/>
</dbReference>
<proteinExistence type="inferred from homology"/>
<evidence type="ECO:0000256" key="3">
    <source>
        <dbReference type="ARBA" id="ARBA00022606"/>
    </source>
</evidence>
<dbReference type="GO" id="GO:0004984">
    <property type="term" value="F:olfactory receptor activity"/>
    <property type="evidence" value="ECO:0007669"/>
    <property type="project" value="InterPro"/>
</dbReference>
<dbReference type="FunFam" id="1.20.1070.10:FF:000002">
    <property type="entry name" value="Olfactory receptor"/>
    <property type="match status" value="2"/>
</dbReference>
<dbReference type="InterPro" id="IPR000276">
    <property type="entry name" value="GPCR_Rhodpsn"/>
</dbReference>
<feature type="transmembrane region" description="Helical" evidence="12">
    <location>
        <begin position="576"/>
        <end position="595"/>
    </location>
</feature>
<evidence type="ECO:0000256" key="2">
    <source>
        <dbReference type="ARBA" id="ARBA00004141"/>
    </source>
</evidence>
<sequence length="602" mass="67263">MSAIPTSTINSSRFVLTGFPGLEVEYLWLSIPFSSIYAMIFLGNCMVLHVIQTESSLHQPMFYFLAMLAFTDLCMGLSTIYTVLGILWGFIQDISLDSCIAQSYFIHGLSFVESSVLLSMAFDRYIAICNPLHYSSILTSDKIMKIGVTVLCRSSLLIPPVIIHLKFLNYCRPHVLSHSFCLHQDLIRMACSDIRFNSIYGLALVISNLLLDAVLILISYIMILHSVLAIASREERIKSLQTCVSHICAVLVFYIPIIGLTMVHRFGRHLSPLVHVLMGNIYILFPPLMNPIIYSIKTQQIRKRIQRLFYVKGVVSLLSVVECSVLSDCLTTMSIFNGTHYPPPFFLPSGIPGLEESHIWISIPLSMMYMFAILGNSIITHMIHKNPSLHEPQYVFLSMLAATDTGLPASTLPTVLNVFLLNHREIEFHGCPAQMFFIHTLSSLESAILLVVAFDLFMAICNPLCYTVVLTHSRITQMGLAAVARGVVLMAPLPILLKWPPFCKNIILSHSFCFHPDVMKPACGSIRVNIIYGLTLVLCSFGVDSVFIALSYALILKTVLAIVSGEGQLKALNTCVSHIFTVLIFYVPLITLPLMHRIGRLY</sequence>
<keyword evidence="8 12" id="KW-0472">Membrane</keyword>
<evidence type="ECO:0000256" key="7">
    <source>
        <dbReference type="ARBA" id="ARBA00023040"/>
    </source>
</evidence>
<evidence type="ECO:0000313" key="15">
    <source>
        <dbReference type="Proteomes" id="UP000551758"/>
    </source>
</evidence>
<dbReference type="PRINTS" id="PR00245">
    <property type="entry name" value="OLFACTORYR"/>
</dbReference>
<reference evidence="14 15" key="1">
    <citation type="journal article" date="2020" name="Mol. Biol. Evol.">
        <title>Interspecific Gene Flow and the Evolution of Specialization in Black and White Rhinoceros.</title>
        <authorList>
            <person name="Moodley Y."/>
            <person name="Westbury M.V."/>
            <person name="Russo I.M."/>
            <person name="Gopalakrishnan S."/>
            <person name="Rakotoarivelo A."/>
            <person name="Olsen R.A."/>
            <person name="Prost S."/>
            <person name="Tunstall T."/>
            <person name="Ryder O.A."/>
            <person name="Dalen L."/>
            <person name="Bruford M.W."/>
        </authorList>
    </citation>
    <scope>NUCLEOTIDE SEQUENCE [LARGE SCALE GENOMIC DNA]</scope>
    <source>
        <strain evidence="14">SBR-YM</strain>
        <tissue evidence="14">Skin</tissue>
    </source>
</reference>
<feature type="transmembrane region" description="Helical" evidence="12">
    <location>
        <begin position="447"/>
        <end position="469"/>
    </location>
</feature>
<feature type="transmembrane region" description="Helical" evidence="12">
    <location>
        <begin position="63"/>
        <end position="91"/>
    </location>
</feature>
<keyword evidence="6 12" id="KW-1133">Transmembrane helix</keyword>
<keyword evidence="10 11" id="KW-0807">Transducer</keyword>
<keyword evidence="4 11" id="KW-0812">Transmembrane</keyword>
<evidence type="ECO:0000256" key="9">
    <source>
        <dbReference type="ARBA" id="ARBA00023170"/>
    </source>
</evidence>
<evidence type="ECO:0000256" key="8">
    <source>
        <dbReference type="ARBA" id="ARBA00023136"/>
    </source>
</evidence>
<feature type="transmembrane region" description="Helical" evidence="12">
    <location>
        <begin position="273"/>
        <end position="293"/>
    </location>
</feature>
<keyword evidence="5" id="KW-0552">Olfaction</keyword>
<dbReference type="GO" id="GO:0071396">
    <property type="term" value="P:cellular response to lipid"/>
    <property type="evidence" value="ECO:0007669"/>
    <property type="project" value="UniProtKB-ARBA"/>
</dbReference>
<feature type="transmembrane region" description="Helical" evidence="12">
    <location>
        <begin position="199"/>
        <end position="231"/>
    </location>
</feature>
<comment type="similarity">
    <text evidence="11">Belongs to the G-protein coupled receptor 1 family.</text>
</comment>
<dbReference type="PROSITE" id="PS50262">
    <property type="entry name" value="G_PROTEIN_RECEP_F1_2"/>
    <property type="match status" value="2"/>
</dbReference>
<dbReference type="GO" id="GO:0004930">
    <property type="term" value="F:G protein-coupled receptor activity"/>
    <property type="evidence" value="ECO:0007669"/>
    <property type="project" value="UniProtKB-KW"/>
</dbReference>
<dbReference type="CDD" id="cd15222">
    <property type="entry name" value="7tmA_OR51-like"/>
    <property type="match status" value="1"/>
</dbReference>
<comment type="subcellular location">
    <subcellularLocation>
        <location evidence="2">Membrane</location>
        <topology evidence="2">Multi-pass membrane protein</topology>
    </subcellularLocation>
</comment>
<dbReference type="InterPro" id="IPR050402">
    <property type="entry name" value="OR51/52/56-like"/>
</dbReference>
<protein>
    <recommendedName>
        <fullName evidence="13">G-protein coupled receptors family 1 profile domain-containing protein</fullName>
    </recommendedName>
</protein>
<evidence type="ECO:0000256" key="1">
    <source>
        <dbReference type="ARBA" id="ARBA00003929"/>
    </source>
</evidence>
<keyword evidence="15" id="KW-1185">Reference proteome</keyword>
<evidence type="ECO:0000256" key="5">
    <source>
        <dbReference type="ARBA" id="ARBA00022725"/>
    </source>
</evidence>
<keyword evidence="7 11" id="KW-0297">G-protein coupled receptor</keyword>
<feature type="transmembrane region" description="Helical" evidence="12">
    <location>
        <begin position="26"/>
        <end position="51"/>
    </location>
</feature>
<comment type="caution">
    <text evidence="14">The sequence shown here is derived from an EMBL/GenBank/DDBJ whole genome shotgun (WGS) entry which is preliminary data.</text>
</comment>
<feature type="transmembrane region" description="Helical" evidence="12">
    <location>
        <begin position="143"/>
        <end position="163"/>
    </location>
</feature>
<feature type="transmembrane region" description="Helical" evidence="12">
    <location>
        <begin position="530"/>
        <end position="556"/>
    </location>
</feature>
<feature type="transmembrane region" description="Helical" evidence="12">
    <location>
        <begin position="243"/>
        <end position="267"/>
    </location>
</feature>
<dbReference type="InterPro" id="IPR017452">
    <property type="entry name" value="GPCR_Rhodpsn_7TM"/>
</dbReference>
<evidence type="ECO:0000256" key="4">
    <source>
        <dbReference type="ARBA" id="ARBA00022692"/>
    </source>
</evidence>
<feature type="transmembrane region" description="Helical" evidence="12">
    <location>
        <begin position="103"/>
        <end position="122"/>
    </location>
</feature>
<gene>
    <name evidence="14" type="ORF">HPG69_006231</name>
</gene>
<dbReference type="InterPro" id="IPR000725">
    <property type="entry name" value="Olfact_rcpt"/>
</dbReference>